<proteinExistence type="predicted"/>
<evidence type="ECO:0000256" key="6">
    <source>
        <dbReference type="ARBA" id="ARBA00023136"/>
    </source>
</evidence>
<gene>
    <name evidence="10" type="ORF">KDW96_05645</name>
</gene>
<evidence type="ECO:0000256" key="8">
    <source>
        <dbReference type="PROSITE-ProRule" id="PRU00284"/>
    </source>
</evidence>
<evidence type="ECO:0000256" key="4">
    <source>
        <dbReference type="ARBA" id="ARBA00022692"/>
    </source>
</evidence>
<keyword evidence="2" id="KW-1003">Cell membrane</keyword>
<comment type="subcellular location">
    <subcellularLocation>
        <location evidence="1">Cell membrane</location>
    </subcellularLocation>
</comment>
<keyword evidence="11" id="KW-1185">Reference proteome</keyword>
<evidence type="ECO:0000256" key="1">
    <source>
        <dbReference type="ARBA" id="ARBA00004236"/>
    </source>
</evidence>
<dbReference type="InterPro" id="IPR004089">
    <property type="entry name" value="MCPsignal_dom"/>
</dbReference>
<dbReference type="Proteomes" id="UP001059672">
    <property type="component" value="Chromosome"/>
</dbReference>
<dbReference type="PANTHER" id="PTHR32089:SF112">
    <property type="entry name" value="LYSOZYME-LIKE PROTEIN-RELATED"/>
    <property type="match status" value="1"/>
</dbReference>
<keyword evidence="5" id="KW-1133">Transmembrane helix</keyword>
<sequence>MLQKKVVILALWLATAMLVALGFERMHQGVAAAALACCLFALWFYSRDHALTAAAPVVLAESIPLNEPHAQQPVSLVTVETKPSEPAIYLPIEELQERLLSLIDAIAQSEDDIQQANTLARRAGDNLNLSCDSIQASTESIGALAEYMLHIIDVFNELSDQSKRIGVIVGSIQDIAKQTNLLALNAAIEAARAGEQGRGFAVVADEVRNLAKRSNEASEQIRGIVAGLQGTAEDARAGLSQVDTSTRASLDKSAVALQALMEMRSLAAARLETVERITQRLAAKHKMAQGVRELLQEAS</sequence>
<keyword evidence="4" id="KW-0812">Transmembrane</keyword>
<evidence type="ECO:0000256" key="3">
    <source>
        <dbReference type="ARBA" id="ARBA00022481"/>
    </source>
</evidence>
<evidence type="ECO:0000313" key="11">
    <source>
        <dbReference type="Proteomes" id="UP001059672"/>
    </source>
</evidence>
<evidence type="ECO:0000313" key="10">
    <source>
        <dbReference type="EMBL" id="UTW08799.1"/>
    </source>
</evidence>
<reference evidence="10" key="1">
    <citation type="submission" date="2021-04" db="EMBL/GenBank/DDBJ databases">
        <title>Oceanospirillales bacteria with DddD are important DMSP degraders in coastal seawater.</title>
        <authorList>
            <person name="Liu J."/>
        </authorList>
    </citation>
    <scope>NUCLEOTIDE SEQUENCE</scope>
    <source>
        <strain evidence="10">D13-4</strain>
    </source>
</reference>
<keyword evidence="6" id="KW-0472">Membrane</keyword>
<dbReference type="Gene3D" id="1.10.287.950">
    <property type="entry name" value="Methyl-accepting chemotaxis protein"/>
    <property type="match status" value="1"/>
</dbReference>
<dbReference type="PROSITE" id="PS50111">
    <property type="entry name" value="CHEMOTAXIS_TRANSDUC_2"/>
    <property type="match status" value="1"/>
</dbReference>
<evidence type="ECO:0000259" key="9">
    <source>
        <dbReference type="PROSITE" id="PS50111"/>
    </source>
</evidence>
<keyword evidence="3" id="KW-0488">Methylation</keyword>
<dbReference type="Pfam" id="PF00015">
    <property type="entry name" value="MCPsignal"/>
    <property type="match status" value="1"/>
</dbReference>
<feature type="domain" description="Methyl-accepting transducer" evidence="9">
    <location>
        <begin position="92"/>
        <end position="299"/>
    </location>
</feature>
<organism evidence="10 11">
    <name type="scientific">Pseudomonas benzenivorans</name>
    <dbReference type="NCBI Taxonomy" id="556533"/>
    <lineage>
        <taxon>Bacteria</taxon>
        <taxon>Pseudomonadati</taxon>
        <taxon>Pseudomonadota</taxon>
        <taxon>Gammaproteobacteria</taxon>
        <taxon>Pseudomonadales</taxon>
        <taxon>Pseudomonadaceae</taxon>
        <taxon>Pseudomonas</taxon>
    </lineage>
</organism>
<accession>A0ABY5H9Q5</accession>
<evidence type="ECO:0000256" key="2">
    <source>
        <dbReference type="ARBA" id="ARBA00022475"/>
    </source>
</evidence>
<evidence type="ECO:0000256" key="5">
    <source>
        <dbReference type="ARBA" id="ARBA00022989"/>
    </source>
</evidence>
<name>A0ABY5H9Q5_9PSED</name>
<keyword evidence="7 8" id="KW-0807">Transducer</keyword>
<protein>
    <submittedName>
        <fullName evidence="10">Chemotaxis protein</fullName>
    </submittedName>
</protein>
<dbReference type="SUPFAM" id="SSF58104">
    <property type="entry name" value="Methyl-accepting chemotaxis protein (MCP) signaling domain"/>
    <property type="match status" value="1"/>
</dbReference>
<evidence type="ECO:0000256" key="7">
    <source>
        <dbReference type="ARBA" id="ARBA00023224"/>
    </source>
</evidence>
<dbReference type="SMART" id="SM00283">
    <property type="entry name" value="MA"/>
    <property type="match status" value="1"/>
</dbReference>
<dbReference type="PANTHER" id="PTHR32089">
    <property type="entry name" value="METHYL-ACCEPTING CHEMOTAXIS PROTEIN MCPB"/>
    <property type="match status" value="1"/>
</dbReference>
<dbReference type="EMBL" id="CP073346">
    <property type="protein sequence ID" value="UTW08799.1"/>
    <property type="molecule type" value="Genomic_DNA"/>
</dbReference>